<organism evidence="6 7">
    <name type="scientific">Mycolicibacterium elephantis</name>
    <dbReference type="NCBI Taxonomy" id="81858"/>
    <lineage>
        <taxon>Bacteria</taxon>
        <taxon>Bacillati</taxon>
        <taxon>Actinomycetota</taxon>
        <taxon>Actinomycetes</taxon>
        <taxon>Mycobacteriales</taxon>
        <taxon>Mycobacteriaceae</taxon>
        <taxon>Mycolicibacterium</taxon>
    </lineage>
</organism>
<dbReference type="GO" id="GO:0000272">
    <property type="term" value="P:polysaccharide catabolic process"/>
    <property type="evidence" value="ECO:0007669"/>
    <property type="project" value="InterPro"/>
</dbReference>
<protein>
    <recommendedName>
        <fullName evidence="5">Glycoside hydrolase family 5 domain-containing protein</fullName>
    </recommendedName>
</protein>
<dbReference type="PANTHER" id="PTHR12631:SF10">
    <property type="entry name" value="BETA-XYLOSIDASE-LIKE PROTEIN-RELATED"/>
    <property type="match status" value="1"/>
</dbReference>
<dbReference type="InterPro" id="IPR051923">
    <property type="entry name" value="Glycosyl_Hydrolase_39"/>
</dbReference>
<evidence type="ECO:0000256" key="1">
    <source>
        <dbReference type="ARBA" id="ARBA00022801"/>
    </source>
</evidence>
<feature type="region of interest" description="Disordered" evidence="4">
    <location>
        <begin position="578"/>
        <end position="636"/>
    </location>
</feature>
<keyword evidence="1 3" id="KW-0378">Hydrolase</keyword>
<comment type="caution">
    <text evidence="6">The sequence shown here is derived from an EMBL/GenBank/DDBJ whole genome shotgun (WGS) entry which is preliminary data.</text>
</comment>
<name>A0A1X0CV06_9MYCO</name>
<comment type="similarity">
    <text evidence="3">Belongs to the glycosyl hydrolase 5 (cellulase A) family.</text>
</comment>
<dbReference type="InterPro" id="IPR001547">
    <property type="entry name" value="Glyco_hydro_5"/>
</dbReference>
<evidence type="ECO:0000259" key="5">
    <source>
        <dbReference type="Pfam" id="PF00150"/>
    </source>
</evidence>
<accession>A0A1X0CV06</accession>
<dbReference type="EMBL" id="MVHP01000021">
    <property type="protein sequence ID" value="ORA63819.1"/>
    <property type="molecule type" value="Genomic_DNA"/>
</dbReference>
<dbReference type="SUPFAM" id="SSF51445">
    <property type="entry name" value="(Trans)glycosidases"/>
    <property type="match status" value="1"/>
</dbReference>
<reference evidence="6 7" key="1">
    <citation type="submission" date="2017-02" db="EMBL/GenBank/DDBJ databases">
        <title>The new phylogeny of genus Mycobacterium.</title>
        <authorList>
            <person name="Tortoli E."/>
            <person name="Trovato A."/>
            <person name="Cirillo D.M."/>
        </authorList>
    </citation>
    <scope>NUCLEOTIDE SEQUENCE [LARGE SCALE GENOMIC DNA]</scope>
    <source>
        <strain evidence="6 7">FI-09383</strain>
    </source>
</reference>
<evidence type="ECO:0000256" key="3">
    <source>
        <dbReference type="RuleBase" id="RU361153"/>
    </source>
</evidence>
<dbReference type="Pfam" id="PF00150">
    <property type="entry name" value="Cellulase"/>
    <property type="match status" value="1"/>
</dbReference>
<evidence type="ECO:0000313" key="7">
    <source>
        <dbReference type="Proteomes" id="UP000192772"/>
    </source>
</evidence>
<keyword evidence="2 3" id="KW-0326">Glycosidase</keyword>
<gene>
    <name evidence="6" type="ORF">BST23_17485</name>
</gene>
<dbReference type="InterPro" id="IPR017853">
    <property type="entry name" value="GH"/>
</dbReference>
<dbReference type="Gene3D" id="3.20.20.80">
    <property type="entry name" value="Glycosidases"/>
    <property type="match status" value="1"/>
</dbReference>
<evidence type="ECO:0000256" key="4">
    <source>
        <dbReference type="SAM" id="MobiDB-lite"/>
    </source>
</evidence>
<dbReference type="Proteomes" id="UP000192772">
    <property type="component" value="Unassembled WGS sequence"/>
</dbReference>
<dbReference type="RefSeq" id="WP_052761625.1">
    <property type="nucleotide sequence ID" value="NZ_LBNO01000077.1"/>
</dbReference>
<proteinExistence type="inferred from homology"/>
<dbReference type="AlphaFoldDB" id="A0A1X0CV06"/>
<feature type="domain" description="Glycoside hydrolase family 5" evidence="5">
    <location>
        <begin position="57"/>
        <end position="212"/>
    </location>
</feature>
<evidence type="ECO:0000256" key="2">
    <source>
        <dbReference type="ARBA" id="ARBA00023295"/>
    </source>
</evidence>
<dbReference type="GO" id="GO:0004553">
    <property type="term" value="F:hydrolase activity, hydrolyzing O-glycosyl compounds"/>
    <property type="evidence" value="ECO:0007669"/>
    <property type="project" value="InterPro"/>
</dbReference>
<dbReference type="PANTHER" id="PTHR12631">
    <property type="entry name" value="ALPHA-L-IDURONIDASE"/>
    <property type="match status" value="1"/>
</dbReference>
<sequence length="636" mass="67847">MTNLLVPTEPLPKPSYDAAALHVVPTATIKDDSTTIGIADSDMYDPNLTDEEIIKRFDDMQALGVNTVRVLIPWGAIQQAEPGSPLEALFPEDWSRIDFILSQAQERDMAVLGVLNSTPYWGGADGSGCLGCPGVAPDPTKFAAFAGEAVTRFNELYPGVVSAYEVWNEPNYYRSWFPVVDPVAYTEVLKAAYTAIKAADPNATVVAGVLAAVVSAGGFTMDPVTFVRTMYANGAKGYFDALSYHPYSYERPFGEQNPNFISPLRTLLQMRQTMLDNGDDLVKIWATEYGLPTSMVTYQQQADFIEDFLNTWAHGLTDEQIAQLPAQFRELAADWSNWIGPAFIYTLRDRLAAPDTEQGSMGLYYFDEVSGEWKMKPAAEVIKWIIEERTSNSFAEALAASLQKLVQQVAESVAAAVQTAVVPAVTQTVAQVGAQVADALANALAAWLGSLGKPAAVAASVTATDAPLPVDDVVQDGTDVVAEPAATELVEPEVTEPAATEPVEPEVTEPVESDIVAEGDVEVLAVRDDAEEDVADWDEDAAEVVDVTEDDVDADVLDDVDLDEDVDLDDDLDVDLDLDDVTDADGTPTGGRHAQGSVENATTVDAIKDRLAGGSAASDADTGGKAGGDTGADAAA</sequence>
<evidence type="ECO:0000313" key="6">
    <source>
        <dbReference type="EMBL" id="ORA63819.1"/>
    </source>
</evidence>
<dbReference type="STRING" id="81858.BST23_17485"/>
<feature type="compositionally biased region" description="Low complexity" evidence="4">
    <location>
        <begin position="612"/>
        <end position="623"/>
    </location>
</feature>